<dbReference type="PANTHER" id="PTHR47660">
    <property type="entry name" value="TRANSCRIPTION FACTOR WITH C2H2 AND ZN(2)-CYS(6) DNA BINDING DOMAIN (EUROFUNG)-RELATED-RELATED"/>
    <property type="match status" value="1"/>
</dbReference>
<evidence type="ECO:0000313" key="11">
    <source>
        <dbReference type="Proteomes" id="UP001147747"/>
    </source>
</evidence>
<name>A0A9W9SIR1_9EURO</name>
<accession>A0A9W9SIR1</accession>
<dbReference type="AlphaFoldDB" id="A0A9W9SIR1"/>
<keyword evidence="5" id="KW-0804">Transcription</keyword>
<keyword evidence="7" id="KW-0863">Zinc-finger</keyword>
<dbReference type="CDD" id="cd00067">
    <property type="entry name" value="GAL4"/>
    <property type="match status" value="1"/>
</dbReference>
<keyword evidence="11" id="KW-1185">Reference proteome</keyword>
<evidence type="ECO:0000256" key="7">
    <source>
        <dbReference type="PROSITE-ProRule" id="PRU00042"/>
    </source>
</evidence>
<keyword evidence="6" id="KW-0539">Nucleus</keyword>
<dbReference type="PROSITE" id="PS50048">
    <property type="entry name" value="ZN2_CY6_FUNGAL_2"/>
    <property type="match status" value="1"/>
</dbReference>
<organism evidence="10 11">
    <name type="scientific">Penicillium cosmopolitanum</name>
    <dbReference type="NCBI Taxonomy" id="1131564"/>
    <lineage>
        <taxon>Eukaryota</taxon>
        <taxon>Fungi</taxon>
        <taxon>Dikarya</taxon>
        <taxon>Ascomycota</taxon>
        <taxon>Pezizomycotina</taxon>
        <taxon>Eurotiomycetes</taxon>
        <taxon>Eurotiomycetidae</taxon>
        <taxon>Eurotiales</taxon>
        <taxon>Aspergillaceae</taxon>
        <taxon>Penicillium</taxon>
    </lineage>
</organism>
<feature type="domain" description="C2H2-type" evidence="9">
    <location>
        <begin position="45"/>
        <end position="73"/>
    </location>
</feature>
<dbReference type="GO" id="GO:0006351">
    <property type="term" value="P:DNA-templated transcription"/>
    <property type="evidence" value="ECO:0007669"/>
    <property type="project" value="InterPro"/>
</dbReference>
<evidence type="ECO:0000256" key="1">
    <source>
        <dbReference type="ARBA" id="ARBA00022723"/>
    </source>
</evidence>
<dbReference type="SUPFAM" id="SSF57701">
    <property type="entry name" value="Zn2/Cys6 DNA-binding domain"/>
    <property type="match status" value="1"/>
</dbReference>
<dbReference type="InterPro" id="IPR013087">
    <property type="entry name" value="Znf_C2H2_type"/>
</dbReference>
<keyword evidence="2" id="KW-0862">Zinc</keyword>
<dbReference type="Pfam" id="PF04082">
    <property type="entry name" value="Fungal_trans"/>
    <property type="match status" value="1"/>
</dbReference>
<dbReference type="GO" id="GO:0003677">
    <property type="term" value="F:DNA binding"/>
    <property type="evidence" value="ECO:0007669"/>
    <property type="project" value="UniProtKB-KW"/>
</dbReference>
<feature type="domain" description="Zn(2)-C6 fungal-type" evidence="8">
    <location>
        <begin position="80"/>
        <end position="109"/>
    </location>
</feature>
<dbReference type="CDD" id="cd12148">
    <property type="entry name" value="fungal_TF_MHR"/>
    <property type="match status" value="1"/>
</dbReference>
<evidence type="ECO:0000313" key="10">
    <source>
        <dbReference type="EMBL" id="KAJ5378464.1"/>
    </source>
</evidence>
<dbReference type="InterPro" id="IPR036236">
    <property type="entry name" value="Znf_C2H2_sf"/>
</dbReference>
<dbReference type="Pfam" id="PF00172">
    <property type="entry name" value="Zn_clus"/>
    <property type="match status" value="1"/>
</dbReference>
<dbReference type="SUPFAM" id="SSF57667">
    <property type="entry name" value="beta-beta-alpha zinc fingers"/>
    <property type="match status" value="1"/>
</dbReference>
<dbReference type="GO" id="GO:0008270">
    <property type="term" value="F:zinc ion binding"/>
    <property type="evidence" value="ECO:0007669"/>
    <property type="project" value="UniProtKB-KW"/>
</dbReference>
<dbReference type="PROSITE" id="PS50157">
    <property type="entry name" value="ZINC_FINGER_C2H2_2"/>
    <property type="match status" value="2"/>
</dbReference>
<dbReference type="GeneID" id="81375200"/>
<dbReference type="PROSITE" id="PS00028">
    <property type="entry name" value="ZINC_FINGER_C2H2_1"/>
    <property type="match status" value="2"/>
</dbReference>
<reference evidence="10" key="2">
    <citation type="journal article" date="2023" name="IMA Fungus">
        <title>Comparative genomic study of the Penicillium genus elucidates a diverse pangenome and 15 lateral gene transfer events.</title>
        <authorList>
            <person name="Petersen C."/>
            <person name="Sorensen T."/>
            <person name="Nielsen M.R."/>
            <person name="Sondergaard T.E."/>
            <person name="Sorensen J.L."/>
            <person name="Fitzpatrick D.A."/>
            <person name="Frisvad J.C."/>
            <person name="Nielsen K.L."/>
        </authorList>
    </citation>
    <scope>NUCLEOTIDE SEQUENCE</scope>
    <source>
        <strain evidence="10">IBT 29677</strain>
    </source>
</reference>
<dbReference type="SMART" id="SM00066">
    <property type="entry name" value="GAL4"/>
    <property type="match status" value="1"/>
</dbReference>
<gene>
    <name evidence="10" type="ORF">N7509_011583</name>
</gene>
<dbReference type="EMBL" id="JAPZBU010000011">
    <property type="protein sequence ID" value="KAJ5378464.1"/>
    <property type="molecule type" value="Genomic_DNA"/>
</dbReference>
<evidence type="ECO:0000256" key="4">
    <source>
        <dbReference type="ARBA" id="ARBA00023125"/>
    </source>
</evidence>
<feature type="domain" description="C2H2-type" evidence="9">
    <location>
        <begin position="15"/>
        <end position="44"/>
    </location>
</feature>
<keyword evidence="3" id="KW-0805">Transcription regulation</keyword>
<keyword evidence="4" id="KW-0238">DNA-binding</keyword>
<reference evidence="10" key="1">
    <citation type="submission" date="2022-12" db="EMBL/GenBank/DDBJ databases">
        <authorList>
            <person name="Petersen C."/>
        </authorList>
    </citation>
    <scope>NUCLEOTIDE SEQUENCE</scope>
    <source>
        <strain evidence="10">IBT 29677</strain>
    </source>
</reference>
<evidence type="ECO:0000259" key="8">
    <source>
        <dbReference type="PROSITE" id="PS50048"/>
    </source>
</evidence>
<dbReference type="InterPro" id="IPR007219">
    <property type="entry name" value="XnlR_reg_dom"/>
</dbReference>
<dbReference type="Gene3D" id="3.30.160.60">
    <property type="entry name" value="Classic Zinc Finger"/>
    <property type="match status" value="2"/>
</dbReference>
<evidence type="ECO:0000256" key="2">
    <source>
        <dbReference type="ARBA" id="ARBA00022833"/>
    </source>
</evidence>
<dbReference type="Gene3D" id="4.10.240.10">
    <property type="entry name" value="Zn(2)-C6 fungal-type DNA-binding domain"/>
    <property type="match status" value="1"/>
</dbReference>
<dbReference type="PROSITE" id="PS00463">
    <property type="entry name" value="ZN2_CY6_FUNGAL_1"/>
    <property type="match status" value="1"/>
</dbReference>
<evidence type="ECO:0000256" key="5">
    <source>
        <dbReference type="ARBA" id="ARBA00023163"/>
    </source>
</evidence>
<keyword evidence="1" id="KW-0479">Metal-binding</keyword>
<dbReference type="InterPro" id="IPR036864">
    <property type="entry name" value="Zn2-C6_fun-type_DNA-bd_sf"/>
</dbReference>
<evidence type="ECO:0000256" key="6">
    <source>
        <dbReference type="ARBA" id="ARBA00023242"/>
    </source>
</evidence>
<sequence length="401" mass="45413">MKNKVHNPQVSGKEFPCQHPGCGATYQRREHLSRHEAQHFGQRSFDCSFCGRHFGRSDTLRRHVRQRHKINEPLSRALKACTNCRTIKARCEGGPPCSECLRRQVTCSLSQQDEMTKSNTPLDWVHPAPILKPKYPFDLEKSPSEKERQGIELYFESFHPHWPFIHQGSFNANCETPLLVQAMVAIGLWTSGDQSAQAIAVDLHDVLNIAILQQKEKWDASTAEDACSSCFWPIPTYQAILLHIMFSIMATAGVRIGLDLKPTLSSEGMHLLEPLILSCKRLGMLYYPNMLARYEPNVLLSYAWVGIEEVKRFNLALYKVWNTLGCSIEREKASDTAGTAGQVLSACDLQFPLPTNDSLWNAVSENEWMSAAREDADTLSLHDKMEQRWISRSASLLRAVK</sequence>
<dbReference type="OrthoDB" id="10261408at2759"/>
<proteinExistence type="predicted"/>
<evidence type="ECO:0000256" key="3">
    <source>
        <dbReference type="ARBA" id="ARBA00023015"/>
    </source>
</evidence>
<dbReference type="PANTHER" id="PTHR47660:SF7">
    <property type="entry name" value="TRANSCRIPTION FACTOR WITH C2H2 AND ZN(2)-CYS(6) DNA BINDING DOMAIN (EUROFUNG)"/>
    <property type="match status" value="1"/>
</dbReference>
<dbReference type="SMART" id="SM00355">
    <property type="entry name" value="ZnF_C2H2"/>
    <property type="match status" value="2"/>
</dbReference>
<dbReference type="RefSeq" id="XP_056482250.1">
    <property type="nucleotide sequence ID" value="XM_056636220.1"/>
</dbReference>
<protein>
    <submittedName>
        <fullName evidence="10">Uncharacterized protein</fullName>
    </submittedName>
</protein>
<evidence type="ECO:0000259" key="9">
    <source>
        <dbReference type="PROSITE" id="PS50157"/>
    </source>
</evidence>
<comment type="caution">
    <text evidence="10">The sequence shown here is derived from an EMBL/GenBank/DDBJ whole genome shotgun (WGS) entry which is preliminary data.</text>
</comment>
<dbReference type="InterPro" id="IPR001138">
    <property type="entry name" value="Zn2Cys6_DnaBD"/>
</dbReference>
<dbReference type="Proteomes" id="UP001147747">
    <property type="component" value="Unassembled WGS sequence"/>
</dbReference>
<dbReference type="GO" id="GO:0000981">
    <property type="term" value="F:DNA-binding transcription factor activity, RNA polymerase II-specific"/>
    <property type="evidence" value="ECO:0007669"/>
    <property type="project" value="InterPro"/>
</dbReference>